<accession>A0A975GMU8</accession>
<name>A0A975GMU8_9BACT</name>
<sequence>MIKTRQPDIITPFMSPFVFPESSDSAMAKISLAADAPIMLLRKSGGTQDCP</sequence>
<evidence type="ECO:0000313" key="2">
    <source>
        <dbReference type="Proteomes" id="UP000663722"/>
    </source>
</evidence>
<dbReference type="EMBL" id="CP061800">
    <property type="protein sequence ID" value="QTA87311.1"/>
    <property type="molecule type" value="Genomic_DNA"/>
</dbReference>
<protein>
    <submittedName>
        <fullName evidence="1">Uncharacterized protein</fullName>
    </submittedName>
</protein>
<reference evidence="1" key="1">
    <citation type="journal article" date="2021" name="Microb. Physiol.">
        <title>Proteogenomic Insights into the Physiology of Marine, Sulfate-Reducing, Filamentous Desulfonema limicola and Desulfonema magnum.</title>
        <authorList>
            <person name="Schnaars V."/>
            <person name="Wohlbrand L."/>
            <person name="Scheve S."/>
            <person name="Hinrichs C."/>
            <person name="Reinhardt R."/>
            <person name="Rabus R."/>
        </authorList>
    </citation>
    <scope>NUCLEOTIDE SEQUENCE</scope>
    <source>
        <strain evidence="1">4be13</strain>
    </source>
</reference>
<gene>
    <name evidence="1" type="ORF">dnm_033410</name>
</gene>
<dbReference type="Proteomes" id="UP000663722">
    <property type="component" value="Chromosome"/>
</dbReference>
<dbReference type="KEGG" id="dmm:dnm_033410"/>
<organism evidence="1 2">
    <name type="scientific">Desulfonema magnum</name>
    <dbReference type="NCBI Taxonomy" id="45655"/>
    <lineage>
        <taxon>Bacteria</taxon>
        <taxon>Pseudomonadati</taxon>
        <taxon>Thermodesulfobacteriota</taxon>
        <taxon>Desulfobacteria</taxon>
        <taxon>Desulfobacterales</taxon>
        <taxon>Desulfococcaceae</taxon>
        <taxon>Desulfonema</taxon>
    </lineage>
</organism>
<dbReference type="AlphaFoldDB" id="A0A975GMU8"/>
<keyword evidence="2" id="KW-1185">Reference proteome</keyword>
<evidence type="ECO:0000313" key="1">
    <source>
        <dbReference type="EMBL" id="QTA87311.1"/>
    </source>
</evidence>
<proteinExistence type="predicted"/>